<feature type="transmembrane region" description="Helical" evidence="1">
    <location>
        <begin position="18"/>
        <end position="38"/>
    </location>
</feature>
<dbReference type="PATRIC" id="fig|1423813.3.peg.413"/>
<dbReference type="InterPro" id="IPR021707">
    <property type="entry name" value="DUF3290"/>
</dbReference>
<name>A0A0R2ADG2_9LACO</name>
<dbReference type="AlphaFoldDB" id="A0A0R2ADG2"/>
<proteinExistence type="predicted"/>
<evidence type="ECO:0008006" key="4">
    <source>
        <dbReference type="Google" id="ProtNLM"/>
    </source>
</evidence>
<comment type="caution">
    <text evidence="2">The sequence shown here is derived from an EMBL/GenBank/DDBJ whole genome shotgun (WGS) entry which is preliminary data.</text>
</comment>
<evidence type="ECO:0000313" key="2">
    <source>
        <dbReference type="EMBL" id="KRM60915.1"/>
    </source>
</evidence>
<reference evidence="2 3" key="1">
    <citation type="journal article" date="2015" name="Genome Announc.">
        <title>Expanding the biotechnology potential of lactobacilli through comparative genomics of 213 strains and associated genera.</title>
        <authorList>
            <person name="Sun Z."/>
            <person name="Harris H.M."/>
            <person name="McCann A."/>
            <person name="Guo C."/>
            <person name="Argimon S."/>
            <person name="Zhang W."/>
            <person name="Yang X."/>
            <person name="Jeffery I.B."/>
            <person name="Cooney J.C."/>
            <person name="Kagawa T.F."/>
            <person name="Liu W."/>
            <person name="Song Y."/>
            <person name="Salvetti E."/>
            <person name="Wrobel A."/>
            <person name="Rasinkangas P."/>
            <person name="Parkhill J."/>
            <person name="Rea M.C."/>
            <person name="O'Sullivan O."/>
            <person name="Ritari J."/>
            <person name="Douillard F.P."/>
            <person name="Paul Ross R."/>
            <person name="Yang R."/>
            <person name="Briner A.E."/>
            <person name="Felis G.E."/>
            <person name="de Vos W.M."/>
            <person name="Barrangou R."/>
            <person name="Klaenhammer T.R."/>
            <person name="Caufield P.W."/>
            <person name="Cui Y."/>
            <person name="Zhang H."/>
            <person name="O'Toole P.W."/>
        </authorList>
    </citation>
    <scope>NUCLEOTIDE SEQUENCE [LARGE SCALE GENOMIC DNA]</scope>
    <source>
        <strain evidence="2 3">DSM 20634</strain>
    </source>
</reference>
<accession>A0A0R2ADG2</accession>
<organism evidence="2 3">
    <name type="scientific">Paucilactobacillus vaccinostercus DSM 20634</name>
    <dbReference type="NCBI Taxonomy" id="1423813"/>
    <lineage>
        <taxon>Bacteria</taxon>
        <taxon>Bacillati</taxon>
        <taxon>Bacillota</taxon>
        <taxon>Bacilli</taxon>
        <taxon>Lactobacillales</taxon>
        <taxon>Lactobacillaceae</taxon>
        <taxon>Paucilactobacillus</taxon>
    </lineage>
</organism>
<dbReference type="RefSeq" id="WP_057780252.1">
    <property type="nucleotide sequence ID" value="NZ_AYYY01000061.1"/>
</dbReference>
<keyword evidence="1" id="KW-1133">Transmembrane helix</keyword>
<dbReference type="EMBL" id="AYYY01000061">
    <property type="protein sequence ID" value="KRM60915.1"/>
    <property type="molecule type" value="Genomic_DNA"/>
</dbReference>
<evidence type="ECO:0000256" key="1">
    <source>
        <dbReference type="SAM" id="Phobius"/>
    </source>
</evidence>
<keyword evidence="3" id="KW-1185">Reference proteome</keyword>
<protein>
    <recommendedName>
        <fullName evidence="4">DUF3290 domain-containing protein</fullName>
    </recommendedName>
</protein>
<sequence length="147" mass="17210">MTFYAASYFTHQNFFSKYLGFGVAIALAVLLVFFLVRYFQNRITTKYRDLILIVALLIVFIIGTQIGNLEQVKMVNNQTTQMKQFIDRIRDDRGVNRHQVAVSSTSLKDGMLVKIKHQVYRVHFDDSYLSYELTKVNLMNHDVQYVK</sequence>
<keyword evidence="1" id="KW-0812">Transmembrane</keyword>
<gene>
    <name evidence="2" type="ORF">FC26_GL000404</name>
</gene>
<dbReference type="Pfam" id="PF11694">
    <property type="entry name" value="DUF3290"/>
    <property type="match status" value="1"/>
</dbReference>
<dbReference type="STRING" id="1423813.FC26_GL000404"/>
<keyword evidence="1" id="KW-0472">Membrane</keyword>
<dbReference type="Proteomes" id="UP000051733">
    <property type="component" value="Unassembled WGS sequence"/>
</dbReference>
<evidence type="ECO:0000313" key="3">
    <source>
        <dbReference type="Proteomes" id="UP000051733"/>
    </source>
</evidence>
<feature type="transmembrane region" description="Helical" evidence="1">
    <location>
        <begin position="50"/>
        <end position="69"/>
    </location>
</feature>